<name>A0A2M8PAD9_9CHLR</name>
<dbReference type="Proteomes" id="UP000229681">
    <property type="component" value="Unassembled WGS sequence"/>
</dbReference>
<evidence type="ECO:0000313" key="2">
    <source>
        <dbReference type="EMBL" id="PJF34505.1"/>
    </source>
</evidence>
<accession>A0A2M8PAD9</accession>
<feature type="domain" description="RNA polymerase sigma factor 70 region 1.1" evidence="1">
    <location>
        <begin position="12"/>
        <end position="74"/>
    </location>
</feature>
<dbReference type="InterPro" id="IPR007127">
    <property type="entry name" value="RNA_pol_sigma_70_r1_1"/>
</dbReference>
<reference evidence="2 3" key="1">
    <citation type="submission" date="2017-11" db="EMBL/GenBank/DDBJ databases">
        <title>Evolution of Phototrophy in the Chloroflexi Phylum Driven by Horizontal Gene Transfer.</title>
        <authorList>
            <person name="Ward L.M."/>
            <person name="Hemp J."/>
            <person name="Shih P.M."/>
            <person name="Mcglynn S.E."/>
            <person name="Fischer W."/>
        </authorList>
    </citation>
    <scope>NUCLEOTIDE SEQUENCE [LARGE SCALE GENOMIC DNA]</scope>
    <source>
        <strain evidence="2">JP3_13</strain>
    </source>
</reference>
<proteinExistence type="predicted"/>
<dbReference type="EMBL" id="PGTM01000361">
    <property type="protein sequence ID" value="PJF34505.1"/>
    <property type="molecule type" value="Genomic_DNA"/>
</dbReference>
<protein>
    <recommendedName>
        <fullName evidence="1">RNA polymerase sigma factor 70 region 1.1 domain-containing protein</fullName>
    </recommendedName>
</protein>
<evidence type="ECO:0000313" key="3">
    <source>
        <dbReference type="Proteomes" id="UP000229681"/>
    </source>
</evidence>
<dbReference type="AlphaFoldDB" id="A0A2M8PAD9"/>
<gene>
    <name evidence="2" type="ORF">CUN49_15325</name>
</gene>
<comment type="caution">
    <text evidence="2">The sequence shown here is derived from an EMBL/GenBank/DDBJ whole genome shotgun (WGS) entry which is preliminary data.</text>
</comment>
<evidence type="ECO:0000259" key="1">
    <source>
        <dbReference type="Pfam" id="PF03979"/>
    </source>
</evidence>
<feature type="non-terminal residue" evidence="2">
    <location>
        <position position="105"/>
    </location>
</feature>
<dbReference type="Pfam" id="PF03979">
    <property type="entry name" value="Sigma70_r1_1"/>
    <property type="match status" value="1"/>
</dbReference>
<dbReference type="GO" id="GO:0006355">
    <property type="term" value="P:regulation of DNA-templated transcription"/>
    <property type="evidence" value="ECO:0007669"/>
    <property type="project" value="InterPro"/>
</dbReference>
<dbReference type="GO" id="GO:0003677">
    <property type="term" value="F:DNA binding"/>
    <property type="evidence" value="ECO:0007669"/>
    <property type="project" value="InterPro"/>
</dbReference>
<sequence>MHTLPSSDDPYADLGELLEKAELRGFLTLEEIHEFAHNEGDSPTEIIPLLQAAGIEIFSETYFDEDESADFSEEDEVLPDLSDVPTDDSVGLYLKEMACVPLLSL</sequence>
<organism evidence="2 3">
    <name type="scientific">Candidatus Thermofonsia Clade 1 bacterium</name>
    <dbReference type="NCBI Taxonomy" id="2364210"/>
    <lineage>
        <taxon>Bacteria</taxon>
        <taxon>Bacillati</taxon>
        <taxon>Chloroflexota</taxon>
        <taxon>Candidatus Thermofontia</taxon>
        <taxon>Candidatus Thermofonsia Clade 1</taxon>
    </lineage>
</organism>